<dbReference type="VEuPathDB" id="FungiDB:ASPVEDRAFT_526937"/>
<dbReference type="EMBL" id="KV878127">
    <property type="protein sequence ID" value="OJI99832.1"/>
    <property type="molecule type" value="Genomic_DNA"/>
</dbReference>
<keyword evidence="1" id="KW-0472">Membrane</keyword>
<dbReference type="RefSeq" id="XP_040665595.1">
    <property type="nucleotide sequence ID" value="XM_040814682.1"/>
</dbReference>
<dbReference type="GeneID" id="63730193"/>
<organism evidence="2 3">
    <name type="scientific">Aspergillus versicolor CBS 583.65</name>
    <dbReference type="NCBI Taxonomy" id="1036611"/>
    <lineage>
        <taxon>Eukaryota</taxon>
        <taxon>Fungi</taxon>
        <taxon>Dikarya</taxon>
        <taxon>Ascomycota</taxon>
        <taxon>Pezizomycotina</taxon>
        <taxon>Eurotiomycetes</taxon>
        <taxon>Eurotiomycetidae</taxon>
        <taxon>Eurotiales</taxon>
        <taxon>Aspergillaceae</taxon>
        <taxon>Aspergillus</taxon>
        <taxon>Aspergillus subgen. Nidulantes</taxon>
    </lineage>
</organism>
<protein>
    <submittedName>
        <fullName evidence="2">Uncharacterized protein</fullName>
    </submittedName>
</protein>
<sequence length="74" mass="8440">MWVVITGTTFIFISGAKIYYTALSFPYSEYKWCSQFALHLLLCSLVFVLSWVGPLAYSLKNVTEKLIYSSTART</sequence>
<keyword evidence="1" id="KW-0812">Transmembrane</keyword>
<feature type="transmembrane region" description="Helical" evidence="1">
    <location>
        <begin position="36"/>
        <end position="57"/>
    </location>
</feature>
<proteinExistence type="predicted"/>
<accession>A0A1L9PEA9</accession>
<dbReference type="Proteomes" id="UP000184073">
    <property type="component" value="Unassembled WGS sequence"/>
</dbReference>
<name>A0A1L9PEA9_ASPVE</name>
<evidence type="ECO:0000313" key="3">
    <source>
        <dbReference type="Proteomes" id="UP000184073"/>
    </source>
</evidence>
<keyword evidence="1" id="KW-1133">Transmembrane helix</keyword>
<evidence type="ECO:0000256" key="1">
    <source>
        <dbReference type="SAM" id="Phobius"/>
    </source>
</evidence>
<gene>
    <name evidence="2" type="ORF">ASPVEDRAFT_526937</name>
</gene>
<dbReference type="AlphaFoldDB" id="A0A1L9PEA9"/>
<reference evidence="3" key="1">
    <citation type="journal article" date="2017" name="Genome Biol.">
        <title>Comparative genomics reveals high biological diversity and specific adaptations in the industrially and medically important fungal genus Aspergillus.</title>
        <authorList>
            <person name="de Vries R.P."/>
            <person name="Riley R."/>
            <person name="Wiebenga A."/>
            <person name="Aguilar-Osorio G."/>
            <person name="Amillis S."/>
            <person name="Uchima C.A."/>
            <person name="Anderluh G."/>
            <person name="Asadollahi M."/>
            <person name="Askin M."/>
            <person name="Barry K."/>
            <person name="Battaglia E."/>
            <person name="Bayram O."/>
            <person name="Benocci T."/>
            <person name="Braus-Stromeyer S.A."/>
            <person name="Caldana C."/>
            <person name="Canovas D."/>
            <person name="Cerqueira G.C."/>
            <person name="Chen F."/>
            <person name="Chen W."/>
            <person name="Choi C."/>
            <person name="Clum A."/>
            <person name="Dos Santos R.A."/>
            <person name="Damasio A.R."/>
            <person name="Diallinas G."/>
            <person name="Emri T."/>
            <person name="Fekete E."/>
            <person name="Flipphi M."/>
            <person name="Freyberg S."/>
            <person name="Gallo A."/>
            <person name="Gournas C."/>
            <person name="Habgood R."/>
            <person name="Hainaut M."/>
            <person name="Harispe M.L."/>
            <person name="Henrissat B."/>
            <person name="Hilden K.S."/>
            <person name="Hope R."/>
            <person name="Hossain A."/>
            <person name="Karabika E."/>
            <person name="Karaffa L."/>
            <person name="Karanyi Z."/>
            <person name="Krasevec N."/>
            <person name="Kuo A."/>
            <person name="Kusch H."/>
            <person name="LaButti K."/>
            <person name="Lagendijk E.L."/>
            <person name="Lapidus A."/>
            <person name="Levasseur A."/>
            <person name="Lindquist E."/>
            <person name="Lipzen A."/>
            <person name="Logrieco A.F."/>
            <person name="MacCabe A."/>
            <person name="Maekelae M.R."/>
            <person name="Malavazi I."/>
            <person name="Melin P."/>
            <person name="Meyer V."/>
            <person name="Mielnichuk N."/>
            <person name="Miskei M."/>
            <person name="Molnar A.P."/>
            <person name="Mule G."/>
            <person name="Ngan C.Y."/>
            <person name="Orejas M."/>
            <person name="Orosz E."/>
            <person name="Ouedraogo J.P."/>
            <person name="Overkamp K.M."/>
            <person name="Park H.-S."/>
            <person name="Perrone G."/>
            <person name="Piumi F."/>
            <person name="Punt P.J."/>
            <person name="Ram A.F."/>
            <person name="Ramon A."/>
            <person name="Rauscher S."/>
            <person name="Record E."/>
            <person name="Riano-Pachon D.M."/>
            <person name="Robert V."/>
            <person name="Roehrig J."/>
            <person name="Ruller R."/>
            <person name="Salamov A."/>
            <person name="Salih N.S."/>
            <person name="Samson R.A."/>
            <person name="Sandor E."/>
            <person name="Sanguinetti M."/>
            <person name="Schuetze T."/>
            <person name="Sepcic K."/>
            <person name="Shelest E."/>
            <person name="Sherlock G."/>
            <person name="Sophianopoulou V."/>
            <person name="Squina F.M."/>
            <person name="Sun H."/>
            <person name="Susca A."/>
            <person name="Todd R.B."/>
            <person name="Tsang A."/>
            <person name="Unkles S.E."/>
            <person name="van de Wiele N."/>
            <person name="van Rossen-Uffink D."/>
            <person name="Oliveira J.V."/>
            <person name="Vesth T.C."/>
            <person name="Visser J."/>
            <person name="Yu J.-H."/>
            <person name="Zhou M."/>
            <person name="Andersen M.R."/>
            <person name="Archer D.B."/>
            <person name="Baker S.E."/>
            <person name="Benoit I."/>
            <person name="Brakhage A.A."/>
            <person name="Braus G.H."/>
            <person name="Fischer R."/>
            <person name="Frisvad J.C."/>
            <person name="Goldman G.H."/>
            <person name="Houbraken J."/>
            <person name="Oakley B."/>
            <person name="Pocsi I."/>
            <person name="Scazzocchio C."/>
            <person name="Seiboth B."/>
            <person name="vanKuyk P.A."/>
            <person name="Wortman J."/>
            <person name="Dyer P.S."/>
            <person name="Grigoriev I.V."/>
        </authorList>
    </citation>
    <scope>NUCLEOTIDE SEQUENCE [LARGE SCALE GENOMIC DNA]</scope>
    <source>
        <strain evidence="3">CBS 583.65</strain>
    </source>
</reference>
<keyword evidence="3" id="KW-1185">Reference proteome</keyword>
<evidence type="ECO:0000313" key="2">
    <source>
        <dbReference type="EMBL" id="OJI99832.1"/>
    </source>
</evidence>